<feature type="transmembrane region" description="Helical" evidence="1">
    <location>
        <begin position="12"/>
        <end position="42"/>
    </location>
</feature>
<organism evidence="2 3">
    <name type="scientific">Streptomyces filamentosus</name>
    <name type="common">Streptomyces roseosporus</name>
    <dbReference type="NCBI Taxonomy" id="67294"/>
    <lineage>
        <taxon>Bacteria</taxon>
        <taxon>Bacillati</taxon>
        <taxon>Actinomycetota</taxon>
        <taxon>Actinomycetes</taxon>
        <taxon>Kitasatosporales</taxon>
        <taxon>Streptomycetaceae</taxon>
        <taxon>Streptomyces</taxon>
    </lineage>
</organism>
<accession>A0A919C031</accession>
<evidence type="ECO:0000313" key="3">
    <source>
        <dbReference type="Proteomes" id="UP000632849"/>
    </source>
</evidence>
<reference evidence="2" key="2">
    <citation type="submission" date="2020-09" db="EMBL/GenBank/DDBJ databases">
        <authorList>
            <person name="Sun Q."/>
            <person name="Ohkuma M."/>
        </authorList>
    </citation>
    <scope>NUCLEOTIDE SEQUENCE</scope>
    <source>
        <strain evidence="2">JCM 4122</strain>
    </source>
</reference>
<gene>
    <name evidence="2" type="ORF">GCM10017667_80760</name>
</gene>
<keyword evidence="1" id="KW-1133">Transmembrane helix</keyword>
<dbReference type="EMBL" id="BNBE01000005">
    <property type="protein sequence ID" value="GHG31033.1"/>
    <property type="molecule type" value="Genomic_DNA"/>
</dbReference>
<protein>
    <submittedName>
        <fullName evidence="2">Uncharacterized protein</fullName>
    </submittedName>
</protein>
<evidence type="ECO:0000256" key="1">
    <source>
        <dbReference type="SAM" id="Phobius"/>
    </source>
</evidence>
<keyword evidence="1" id="KW-0812">Transmembrane</keyword>
<dbReference type="AlphaFoldDB" id="A0A919C031"/>
<dbReference type="RefSeq" id="WP_190045087.1">
    <property type="nucleotide sequence ID" value="NZ_BNBE01000005.1"/>
</dbReference>
<comment type="caution">
    <text evidence="2">The sequence shown here is derived from an EMBL/GenBank/DDBJ whole genome shotgun (WGS) entry which is preliminary data.</text>
</comment>
<reference evidence="2" key="1">
    <citation type="journal article" date="2014" name="Int. J. Syst. Evol. Microbiol.">
        <title>Complete genome sequence of Corynebacterium casei LMG S-19264T (=DSM 44701T), isolated from a smear-ripened cheese.</title>
        <authorList>
            <consortium name="US DOE Joint Genome Institute (JGI-PGF)"/>
            <person name="Walter F."/>
            <person name="Albersmeier A."/>
            <person name="Kalinowski J."/>
            <person name="Ruckert C."/>
        </authorList>
    </citation>
    <scope>NUCLEOTIDE SEQUENCE</scope>
    <source>
        <strain evidence="2">JCM 4122</strain>
    </source>
</reference>
<sequence>MEGEPDERVRNLIGCCFGAVVVGLLLTVAAMLLVSAAVTGFYHRDGGGDTKPLPTESR</sequence>
<proteinExistence type="predicted"/>
<dbReference type="Proteomes" id="UP000632849">
    <property type="component" value="Unassembled WGS sequence"/>
</dbReference>
<keyword evidence="1" id="KW-0472">Membrane</keyword>
<evidence type="ECO:0000313" key="2">
    <source>
        <dbReference type="EMBL" id="GHG31033.1"/>
    </source>
</evidence>
<keyword evidence="3" id="KW-1185">Reference proteome</keyword>
<name>A0A919C031_STRFL</name>